<dbReference type="InterPro" id="IPR050739">
    <property type="entry name" value="MFP"/>
</dbReference>
<proteinExistence type="predicted"/>
<evidence type="ECO:0000313" key="3">
    <source>
        <dbReference type="Proteomes" id="UP000321323"/>
    </source>
</evidence>
<evidence type="ECO:0000313" key="2">
    <source>
        <dbReference type="EMBL" id="WUR11429.1"/>
    </source>
</evidence>
<sequence length="419" mass="45789">MSSLFRREAIEANQPHWLGDIVVIQPPSARLVSCLTAAVLAGLLLLLGCGEYTRRTPVSGRLVPAAGLVQVYTNQAGIVVKRYVAEGEPVRAGQAMYAISGERQSGTEADTQMAISRELAARRDSVQAELATKQEVLRDQERRIGRAIGKLRDELARADEQIVDQGRRLTLEAATAARYQELFNTGYVSGELLKEKQGQLLDQKSRLTALQRERMVVSRGIDEKQDELADLQARHASDAAALTRQLSQNRQDWSAAELRRREVIVAPRAGVATGIAVEAGQTVTAGTALASIVPSGSRLQARLYAPSKAIGFIAVGDQVKLRYEAFPYQRFGLAEGRVVSISRAPVAVTVALNAGTVQPPAAQYEIVVELARQTILVAGVERPLPPGMLLDADILSETRRLYQWLFVPFYELNAVRSDR</sequence>
<protein>
    <submittedName>
        <fullName evidence="2">HlyD family efflux transporter periplasmic adaptor subunit</fullName>
    </submittedName>
</protein>
<organism evidence="2 3">
    <name type="scientific">[Empedobacter] haloabium</name>
    <dbReference type="NCBI Taxonomy" id="592317"/>
    <lineage>
        <taxon>Bacteria</taxon>
        <taxon>Pseudomonadati</taxon>
        <taxon>Pseudomonadota</taxon>
        <taxon>Betaproteobacteria</taxon>
        <taxon>Burkholderiales</taxon>
        <taxon>Oxalobacteraceae</taxon>
        <taxon>Telluria group</taxon>
        <taxon>Telluria group incertae sedis</taxon>
    </lineage>
</organism>
<name>A0ABZ1UGV3_9BURK</name>
<reference evidence="2 3" key="1">
    <citation type="journal article" date="2019" name="Int. J. Syst. Evol. Microbiol.">
        <title>The Draft Whole-Genome Sequence of the Antibiotic Producer Empedobacter haloabium ATCC 31962 Provides Indications for Its Taxonomic Reclassification.</title>
        <authorList>
            <person name="Miess H."/>
            <person name="Arlt P."/>
            <person name="Apel A.K."/>
            <person name="Weber T."/>
            <person name="Nieselt K."/>
            <person name="Hanssen F."/>
            <person name="Czemmel S."/>
            <person name="Nahnsen S."/>
            <person name="Gross H."/>
        </authorList>
    </citation>
    <scope>NUCLEOTIDE SEQUENCE [LARGE SCALE GENOMIC DNA]</scope>
    <source>
        <strain evidence="2 3">ATCC 31962</strain>
    </source>
</reference>
<dbReference type="PANTHER" id="PTHR30386">
    <property type="entry name" value="MEMBRANE FUSION SUBUNIT OF EMRAB-TOLC MULTIDRUG EFFLUX PUMP"/>
    <property type="match status" value="1"/>
</dbReference>
<keyword evidence="3" id="KW-1185">Reference proteome</keyword>
<gene>
    <name evidence="2" type="ORF">E7V67_017100</name>
</gene>
<dbReference type="Gene3D" id="2.40.50.100">
    <property type="match status" value="1"/>
</dbReference>
<evidence type="ECO:0000259" key="1">
    <source>
        <dbReference type="Pfam" id="PF25917"/>
    </source>
</evidence>
<dbReference type="EMBL" id="CP136508">
    <property type="protein sequence ID" value="WUR11429.1"/>
    <property type="molecule type" value="Genomic_DNA"/>
</dbReference>
<dbReference type="InterPro" id="IPR058625">
    <property type="entry name" value="MdtA-like_BSH"/>
</dbReference>
<dbReference type="PRINTS" id="PR01490">
    <property type="entry name" value="RTXTOXIND"/>
</dbReference>
<dbReference type="Proteomes" id="UP000321323">
    <property type="component" value="Chromosome"/>
</dbReference>
<feature type="domain" description="Multidrug resistance protein MdtA-like barrel-sandwich hybrid" evidence="1">
    <location>
        <begin position="70"/>
        <end position="293"/>
    </location>
</feature>
<dbReference type="Pfam" id="PF25917">
    <property type="entry name" value="BSH_RND"/>
    <property type="match status" value="1"/>
</dbReference>
<accession>A0ABZ1UGV3</accession>
<dbReference type="PANTHER" id="PTHR30386:SF28">
    <property type="entry name" value="EXPORTED PROTEIN"/>
    <property type="match status" value="1"/>
</dbReference>